<organism evidence="2 3">
    <name type="scientific">Loktanella gaetbuli</name>
    <dbReference type="NCBI Taxonomy" id="2881335"/>
    <lineage>
        <taxon>Bacteria</taxon>
        <taxon>Pseudomonadati</taxon>
        <taxon>Pseudomonadota</taxon>
        <taxon>Alphaproteobacteria</taxon>
        <taxon>Rhodobacterales</taxon>
        <taxon>Roseobacteraceae</taxon>
        <taxon>Loktanella</taxon>
    </lineage>
</organism>
<keyword evidence="3" id="KW-1185">Reference proteome</keyword>
<dbReference type="PANTHER" id="PTHR34310">
    <property type="entry name" value="DUF427 DOMAIN PROTEIN (AFU_ORTHOLOGUE AFUA_3G02220)"/>
    <property type="match status" value="1"/>
</dbReference>
<reference evidence="2" key="1">
    <citation type="submission" date="2021-10" db="EMBL/GenBank/DDBJ databases">
        <title>Loktanella gaetbuli sp. nov., isolated from a tidal flat.</title>
        <authorList>
            <person name="Park S."/>
            <person name="Yoon J.-H."/>
        </authorList>
    </citation>
    <scope>NUCLEOTIDE SEQUENCE</scope>
    <source>
        <strain evidence="2">TSTF-M6</strain>
    </source>
</reference>
<dbReference type="Gene3D" id="2.170.150.40">
    <property type="entry name" value="Domain of unknown function (DUF427)"/>
    <property type="match status" value="1"/>
</dbReference>
<name>A0ABS8BPJ8_9RHOB</name>
<sequence>MADHITISPATASWVVRAGGAVLGESTNALILHEGDRDPVVYFPRDDIAMTFLDATDHSTNCPFKGTASYFSIVNRSATLENAVWSYETPKDDVARIAGYLAFDTSVVTVEEV</sequence>
<dbReference type="Pfam" id="PF04248">
    <property type="entry name" value="NTP_transf_9"/>
    <property type="match status" value="1"/>
</dbReference>
<evidence type="ECO:0000313" key="2">
    <source>
        <dbReference type="EMBL" id="MCB5197644.1"/>
    </source>
</evidence>
<evidence type="ECO:0000313" key="3">
    <source>
        <dbReference type="Proteomes" id="UP001138961"/>
    </source>
</evidence>
<comment type="caution">
    <text evidence="2">The sequence shown here is derived from an EMBL/GenBank/DDBJ whole genome shotgun (WGS) entry which is preliminary data.</text>
</comment>
<feature type="domain" description="DUF427" evidence="1">
    <location>
        <begin position="15"/>
        <end position="105"/>
    </location>
</feature>
<dbReference type="InterPro" id="IPR007361">
    <property type="entry name" value="DUF427"/>
</dbReference>
<dbReference type="EMBL" id="JAJATZ010000001">
    <property type="protein sequence ID" value="MCB5197644.1"/>
    <property type="molecule type" value="Genomic_DNA"/>
</dbReference>
<gene>
    <name evidence="2" type="ORF">LGQ03_00170</name>
</gene>
<dbReference type="PANTHER" id="PTHR34310:SF9">
    <property type="entry name" value="BLR5716 PROTEIN"/>
    <property type="match status" value="1"/>
</dbReference>
<proteinExistence type="predicted"/>
<accession>A0ABS8BPJ8</accession>
<dbReference type="InterPro" id="IPR038694">
    <property type="entry name" value="DUF427_sf"/>
</dbReference>
<evidence type="ECO:0000259" key="1">
    <source>
        <dbReference type="Pfam" id="PF04248"/>
    </source>
</evidence>
<protein>
    <submittedName>
        <fullName evidence="2">DUF427 domain-containing protein</fullName>
    </submittedName>
</protein>
<dbReference type="RefSeq" id="WP_226746779.1">
    <property type="nucleotide sequence ID" value="NZ_JAJATZ010000001.1"/>
</dbReference>
<dbReference type="Proteomes" id="UP001138961">
    <property type="component" value="Unassembled WGS sequence"/>
</dbReference>